<dbReference type="InterPro" id="IPR033704">
    <property type="entry name" value="dUTPase_trimeric"/>
</dbReference>
<dbReference type="InterPro" id="IPR029054">
    <property type="entry name" value="dUTPase-like"/>
</dbReference>
<evidence type="ECO:0000259" key="6">
    <source>
        <dbReference type="Pfam" id="PF00692"/>
    </source>
</evidence>
<dbReference type="GO" id="GO:0000287">
    <property type="term" value="F:magnesium ion binding"/>
    <property type="evidence" value="ECO:0007669"/>
    <property type="project" value="InterPro"/>
</dbReference>
<keyword evidence="3" id="KW-0378">Hydrolase</keyword>
<comment type="similarity">
    <text evidence="1">Belongs to the dUTPase family.</text>
</comment>
<name>A0A1F6P8Z5_9BACT</name>
<evidence type="ECO:0000256" key="4">
    <source>
        <dbReference type="ARBA" id="ARBA00023080"/>
    </source>
</evidence>
<evidence type="ECO:0000256" key="2">
    <source>
        <dbReference type="ARBA" id="ARBA00012379"/>
    </source>
</evidence>
<keyword evidence="4" id="KW-0546">Nucleotide metabolism</keyword>
<dbReference type="Pfam" id="PF00692">
    <property type="entry name" value="dUTPase"/>
    <property type="match status" value="1"/>
</dbReference>
<dbReference type="CDD" id="cd07557">
    <property type="entry name" value="trimeric_dUTPase"/>
    <property type="match status" value="1"/>
</dbReference>
<dbReference type="NCBIfam" id="NF001862">
    <property type="entry name" value="PRK00601.1"/>
    <property type="match status" value="1"/>
</dbReference>
<dbReference type="PANTHER" id="PTHR11241">
    <property type="entry name" value="DEOXYURIDINE 5'-TRIPHOSPHATE NUCLEOTIDOHYDROLASE"/>
    <property type="match status" value="1"/>
</dbReference>
<evidence type="ECO:0000256" key="5">
    <source>
        <dbReference type="ARBA" id="ARBA00047686"/>
    </source>
</evidence>
<dbReference type="AlphaFoldDB" id="A0A1F6P8Z5"/>
<protein>
    <recommendedName>
        <fullName evidence="2">dUTP diphosphatase</fullName>
        <ecNumber evidence="2">3.6.1.23</ecNumber>
    </recommendedName>
</protein>
<dbReference type="InterPro" id="IPR036157">
    <property type="entry name" value="dUTPase-like_sf"/>
</dbReference>
<sequence length="144" mass="16002">MKVKIKRIDTSLPLPEYQTSGAVAFDLYSRVDMTIAPKSLGLIPTNIIVEIPKGYMLILASRSSTPKKKGLLVPHGIGIIDQDYCGEKDELLLQVYNFTDQEVPVARGERMGQAVFVRIDQGEWEEVTEMTEKNRGGFGTTGQI</sequence>
<dbReference type="GO" id="GO:0004170">
    <property type="term" value="F:dUTP diphosphatase activity"/>
    <property type="evidence" value="ECO:0007669"/>
    <property type="project" value="UniProtKB-EC"/>
</dbReference>
<dbReference type="Gene3D" id="2.70.40.10">
    <property type="match status" value="1"/>
</dbReference>
<dbReference type="InterPro" id="IPR008181">
    <property type="entry name" value="dUTPase"/>
</dbReference>
<comment type="catalytic activity">
    <reaction evidence="5">
        <text>dUTP + H2O = dUMP + diphosphate + H(+)</text>
        <dbReference type="Rhea" id="RHEA:10248"/>
        <dbReference type="ChEBI" id="CHEBI:15377"/>
        <dbReference type="ChEBI" id="CHEBI:15378"/>
        <dbReference type="ChEBI" id="CHEBI:33019"/>
        <dbReference type="ChEBI" id="CHEBI:61555"/>
        <dbReference type="ChEBI" id="CHEBI:246422"/>
        <dbReference type="EC" id="3.6.1.23"/>
    </reaction>
</comment>
<dbReference type="GO" id="GO:0046081">
    <property type="term" value="P:dUTP catabolic process"/>
    <property type="evidence" value="ECO:0007669"/>
    <property type="project" value="InterPro"/>
</dbReference>
<proteinExistence type="inferred from homology"/>
<evidence type="ECO:0000256" key="1">
    <source>
        <dbReference type="ARBA" id="ARBA00006581"/>
    </source>
</evidence>
<evidence type="ECO:0000313" key="7">
    <source>
        <dbReference type="EMBL" id="OGH92655.1"/>
    </source>
</evidence>
<feature type="domain" description="dUTPase-like" evidence="6">
    <location>
        <begin position="12"/>
        <end position="142"/>
    </location>
</feature>
<evidence type="ECO:0000256" key="3">
    <source>
        <dbReference type="ARBA" id="ARBA00022801"/>
    </source>
</evidence>
<reference evidence="7 8" key="1">
    <citation type="journal article" date="2016" name="Nat. Commun.">
        <title>Thousands of microbial genomes shed light on interconnected biogeochemical processes in an aquifer system.</title>
        <authorList>
            <person name="Anantharaman K."/>
            <person name="Brown C.T."/>
            <person name="Hug L.A."/>
            <person name="Sharon I."/>
            <person name="Castelle C.J."/>
            <person name="Probst A.J."/>
            <person name="Thomas B.C."/>
            <person name="Singh A."/>
            <person name="Wilkins M.J."/>
            <person name="Karaoz U."/>
            <person name="Brodie E.L."/>
            <person name="Williams K.H."/>
            <person name="Hubbard S.S."/>
            <person name="Banfield J.F."/>
        </authorList>
    </citation>
    <scope>NUCLEOTIDE SEQUENCE [LARGE SCALE GENOMIC DNA]</scope>
</reference>
<dbReference type="EMBL" id="MFRA01000005">
    <property type="protein sequence ID" value="OGH92655.1"/>
    <property type="molecule type" value="Genomic_DNA"/>
</dbReference>
<accession>A0A1F6P8Z5</accession>
<dbReference type="GO" id="GO:0006226">
    <property type="term" value="P:dUMP biosynthetic process"/>
    <property type="evidence" value="ECO:0007669"/>
    <property type="project" value="InterPro"/>
</dbReference>
<dbReference type="PANTHER" id="PTHR11241:SF0">
    <property type="entry name" value="DEOXYURIDINE 5'-TRIPHOSPHATE NUCLEOTIDOHYDROLASE"/>
    <property type="match status" value="1"/>
</dbReference>
<dbReference type="NCBIfam" id="TIGR00576">
    <property type="entry name" value="dut"/>
    <property type="match status" value="1"/>
</dbReference>
<comment type="caution">
    <text evidence="7">The sequence shown here is derived from an EMBL/GenBank/DDBJ whole genome shotgun (WGS) entry which is preliminary data.</text>
</comment>
<gene>
    <name evidence="7" type="ORF">A2563_03200</name>
</gene>
<dbReference type="SUPFAM" id="SSF51283">
    <property type="entry name" value="dUTPase-like"/>
    <property type="match status" value="1"/>
</dbReference>
<dbReference type="EC" id="3.6.1.23" evidence="2"/>
<dbReference type="Proteomes" id="UP000176634">
    <property type="component" value="Unassembled WGS sequence"/>
</dbReference>
<organism evidence="7 8">
    <name type="scientific">Candidatus Magasanikbacteria bacterium RIFOXYD1_FULL_40_23</name>
    <dbReference type="NCBI Taxonomy" id="1798705"/>
    <lineage>
        <taxon>Bacteria</taxon>
        <taxon>Candidatus Magasanikiibacteriota</taxon>
    </lineage>
</organism>
<dbReference type="STRING" id="1798705.A2563_03200"/>
<evidence type="ECO:0000313" key="8">
    <source>
        <dbReference type="Proteomes" id="UP000176634"/>
    </source>
</evidence>